<dbReference type="Pfam" id="PF25907">
    <property type="entry name" value="DUF7962"/>
    <property type="match status" value="1"/>
</dbReference>
<dbReference type="Proteomes" id="UP000284842">
    <property type="component" value="Unassembled WGS sequence"/>
</dbReference>
<sequence>MSTPGPVILYGYQTSPYAHKIQNILTLKKIPYKRVNVANILPRPELKELLGIPYRRIPVLAIGNDVYCDTNIIVPVLERRFPSSDGYDTLYPHRKGSISSDTGLIKVLSRFYTDRALFADVVGLLDWKDIPEAMLKDRAETLLEQQLSNGREWLLDTESPSMADMAIHSLIAWGKTLPDTEDVFSKDRFPLTIAASTLSFPSSILWADRLTNLLKQRWVEPTTITGEEAMALINDSTNELAEVVGFDELEAKRLGVKKGDRDDDFKLSMGLLLMTMNVGTKHITEGTLVGLSAEETVIEVRGQKGMNKCHFPRFGFTVKRLAQ</sequence>
<dbReference type="EMBL" id="NHTK01006106">
    <property type="protein sequence ID" value="PPQ63867.1"/>
    <property type="molecule type" value="Genomic_DNA"/>
</dbReference>
<evidence type="ECO:0000313" key="3">
    <source>
        <dbReference type="Proteomes" id="UP000284842"/>
    </source>
</evidence>
<dbReference type="Pfam" id="PF13417">
    <property type="entry name" value="GST_N_3"/>
    <property type="match status" value="1"/>
</dbReference>
<dbReference type="PANTHER" id="PTHR43968">
    <property type="match status" value="1"/>
</dbReference>
<organism evidence="2 3">
    <name type="scientific">Panaeolus cyanescens</name>
    <dbReference type="NCBI Taxonomy" id="181874"/>
    <lineage>
        <taxon>Eukaryota</taxon>
        <taxon>Fungi</taxon>
        <taxon>Dikarya</taxon>
        <taxon>Basidiomycota</taxon>
        <taxon>Agaricomycotina</taxon>
        <taxon>Agaricomycetes</taxon>
        <taxon>Agaricomycetidae</taxon>
        <taxon>Agaricales</taxon>
        <taxon>Agaricineae</taxon>
        <taxon>Galeropsidaceae</taxon>
        <taxon>Panaeolus</taxon>
    </lineage>
</organism>
<dbReference type="AlphaFoldDB" id="A0A409VEP4"/>
<gene>
    <name evidence="2" type="ORF">CVT24_009493</name>
</gene>
<dbReference type="PROSITE" id="PS50404">
    <property type="entry name" value="GST_NTER"/>
    <property type="match status" value="1"/>
</dbReference>
<proteinExistence type="predicted"/>
<dbReference type="PROSITE" id="PS51354">
    <property type="entry name" value="GLUTAREDOXIN_2"/>
    <property type="match status" value="1"/>
</dbReference>
<evidence type="ECO:0000259" key="1">
    <source>
        <dbReference type="PROSITE" id="PS50404"/>
    </source>
</evidence>
<dbReference type="InterPro" id="IPR004045">
    <property type="entry name" value="Glutathione_S-Trfase_N"/>
</dbReference>
<accession>A0A409VEP4</accession>
<dbReference type="PANTHER" id="PTHR43968:SF6">
    <property type="entry name" value="GLUTATHIONE S-TRANSFERASE OMEGA"/>
    <property type="match status" value="1"/>
</dbReference>
<dbReference type="GO" id="GO:0005737">
    <property type="term" value="C:cytoplasm"/>
    <property type="evidence" value="ECO:0007669"/>
    <property type="project" value="TreeGrafter"/>
</dbReference>
<protein>
    <recommendedName>
        <fullName evidence="1">GST N-terminal domain-containing protein</fullName>
    </recommendedName>
</protein>
<dbReference type="Gene3D" id="3.40.30.110">
    <property type="match status" value="1"/>
</dbReference>
<dbReference type="SUPFAM" id="SSF52833">
    <property type="entry name" value="Thioredoxin-like"/>
    <property type="match status" value="1"/>
</dbReference>
<dbReference type="OrthoDB" id="202840at2759"/>
<dbReference type="CDD" id="cd00570">
    <property type="entry name" value="GST_N_family"/>
    <property type="match status" value="1"/>
</dbReference>
<feature type="domain" description="GST N-terminal" evidence="1">
    <location>
        <begin position="5"/>
        <end position="85"/>
    </location>
</feature>
<dbReference type="STRING" id="181874.A0A409VEP4"/>
<dbReference type="InParanoid" id="A0A409VEP4"/>
<dbReference type="InterPro" id="IPR036249">
    <property type="entry name" value="Thioredoxin-like_sf"/>
</dbReference>
<name>A0A409VEP4_9AGAR</name>
<reference evidence="2 3" key="1">
    <citation type="journal article" date="2018" name="Evol. Lett.">
        <title>Horizontal gene cluster transfer increased hallucinogenic mushroom diversity.</title>
        <authorList>
            <person name="Reynolds H.T."/>
            <person name="Vijayakumar V."/>
            <person name="Gluck-Thaler E."/>
            <person name="Korotkin H.B."/>
            <person name="Matheny P.B."/>
            <person name="Slot J.C."/>
        </authorList>
    </citation>
    <scope>NUCLEOTIDE SEQUENCE [LARGE SCALE GENOMIC DNA]</scope>
    <source>
        <strain evidence="2 3">2629</strain>
    </source>
</reference>
<dbReference type="InterPro" id="IPR050983">
    <property type="entry name" value="GST_Omega/HSP26"/>
</dbReference>
<evidence type="ECO:0000313" key="2">
    <source>
        <dbReference type="EMBL" id="PPQ63867.1"/>
    </source>
</evidence>
<dbReference type="InterPro" id="IPR058268">
    <property type="entry name" value="DUF7962"/>
</dbReference>
<keyword evidence="3" id="KW-1185">Reference proteome</keyword>
<comment type="caution">
    <text evidence="2">The sequence shown here is derived from an EMBL/GenBank/DDBJ whole genome shotgun (WGS) entry which is preliminary data.</text>
</comment>
<dbReference type="Gene3D" id="1.20.1050.10">
    <property type="match status" value="1"/>
</dbReference>